<dbReference type="eggNOG" id="COG1705">
    <property type="taxonomic scope" value="Bacteria"/>
</dbReference>
<evidence type="ECO:0000256" key="8">
    <source>
        <dbReference type="ARBA" id="ARBA00023295"/>
    </source>
</evidence>
<evidence type="ECO:0000256" key="6">
    <source>
        <dbReference type="ARBA" id="ARBA00022764"/>
    </source>
</evidence>
<dbReference type="GO" id="GO:0042597">
    <property type="term" value="C:periplasmic space"/>
    <property type="evidence" value="ECO:0007669"/>
    <property type="project" value="UniProtKB-SubCell"/>
</dbReference>
<dbReference type="InterPro" id="IPR019301">
    <property type="entry name" value="Flagellar_prot_FlgJ_N"/>
</dbReference>
<dbReference type="PANTHER" id="PTHR33308:SF9">
    <property type="entry name" value="PEPTIDOGLYCAN HYDROLASE FLGJ"/>
    <property type="match status" value="1"/>
</dbReference>
<dbReference type="Gene3D" id="1.10.530.10">
    <property type="match status" value="1"/>
</dbReference>
<dbReference type="OrthoDB" id="289937at2"/>
<keyword evidence="7" id="KW-0378">Hydrolase</keyword>
<dbReference type="GO" id="GO:0071973">
    <property type="term" value="P:bacterial-type flagellum-dependent cell motility"/>
    <property type="evidence" value="ECO:0007669"/>
    <property type="project" value="TreeGrafter"/>
</dbReference>
<dbReference type="SMART" id="SM00047">
    <property type="entry name" value="LYZ2"/>
    <property type="match status" value="1"/>
</dbReference>
<proteinExistence type="inferred from homology"/>
<dbReference type="PRINTS" id="PR01002">
    <property type="entry name" value="FLGFLGJ"/>
</dbReference>
<accession>T0B0L2</accession>
<evidence type="ECO:0000256" key="10">
    <source>
        <dbReference type="ARBA" id="ARBA00030835"/>
    </source>
</evidence>
<evidence type="ECO:0000256" key="9">
    <source>
        <dbReference type="ARBA" id="ARBA00023316"/>
    </source>
</evidence>
<evidence type="ECO:0000256" key="5">
    <source>
        <dbReference type="ARBA" id="ARBA00013433"/>
    </source>
</evidence>
<dbReference type="GO" id="GO:0004040">
    <property type="term" value="F:amidase activity"/>
    <property type="evidence" value="ECO:0007669"/>
    <property type="project" value="InterPro"/>
</dbReference>
<evidence type="ECO:0000256" key="1">
    <source>
        <dbReference type="ARBA" id="ARBA00002954"/>
    </source>
</evidence>
<dbReference type="Proteomes" id="UP000015455">
    <property type="component" value="Unassembled WGS sequence"/>
</dbReference>
<comment type="function">
    <text evidence="1">Flagellum-specific muramidase which hydrolyzes the peptidoglycan layer to assemble the rod structure in the periplasmic space.</text>
</comment>
<dbReference type="InterPro" id="IPR013377">
    <property type="entry name" value="FlgJ"/>
</dbReference>
<keyword evidence="13" id="KW-1185">Reference proteome</keyword>
<dbReference type="InterPro" id="IPR002901">
    <property type="entry name" value="MGlyc_endo_b_GlcNAc-like_dom"/>
</dbReference>
<dbReference type="Gene3D" id="2.10.70.40">
    <property type="entry name" value="peptidoglycan hydrolase"/>
    <property type="match status" value="1"/>
</dbReference>
<dbReference type="Pfam" id="PF01832">
    <property type="entry name" value="Glucosaminidase"/>
    <property type="match status" value="1"/>
</dbReference>
<gene>
    <name evidence="12" type="ORF">M622_13355</name>
</gene>
<keyword evidence="6" id="KW-0574">Periplasm</keyword>
<evidence type="ECO:0000313" key="13">
    <source>
        <dbReference type="Proteomes" id="UP000015455"/>
    </source>
</evidence>
<dbReference type="Pfam" id="PF10135">
    <property type="entry name" value="Rod-binding"/>
    <property type="match status" value="1"/>
</dbReference>
<organism evidence="12 13">
    <name type="scientific">Thauera terpenica 58Eu</name>
    <dbReference type="NCBI Taxonomy" id="1348657"/>
    <lineage>
        <taxon>Bacteria</taxon>
        <taxon>Pseudomonadati</taxon>
        <taxon>Pseudomonadota</taxon>
        <taxon>Betaproteobacteria</taxon>
        <taxon>Rhodocyclales</taxon>
        <taxon>Zoogloeaceae</taxon>
        <taxon>Thauera</taxon>
    </lineage>
</organism>
<evidence type="ECO:0000256" key="7">
    <source>
        <dbReference type="ARBA" id="ARBA00022801"/>
    </source>
</evidence>
<dbReference type="AlphaFoldDB" id="T0B0L2"/>
<comment type="similarity">
    <text evidence="4">In the C-terminal section; belongs to the glycosyl hydrolase 73 family.</text>
</comment>
<evidence type="ECO:0000256" key="4">
    <source>
        <dbReference type="ARBA" id="ARBA00007974"/>
    </source>
</evidence>
<dbReference type="GO" id="GO:0071555">
    <property type="term" value="P:cell wall organization"/>
    <property type="evidence" value="ECO:0007669"/>
    <property type="project" value="UniProtKB-KW"/>
</dbReference>
<dbReference type="eggNOG" id="COG3951">
    <property type="taxonomic scope" value="Bacteria"/>
</dbReference>
<evidence type="ECO:0000313" key="12">
    <source>
        <dbReference type="EMBL" id="EPZ16368.1"/>
    </source>
</evidence>
<comment type="subcellular location">
    <subcellularLocation>
        <location evidence="2">Periplasm</location>
    </subcellularLocation>
</comment>
<dbReference type="NCBIfam" id="TIGR02541">
    <property type="entry name" value="flagell_FlgJ"/>
    <property type="match status" value="1"/>
</dbReference>
<dbReference type="GO" id="GO:0016798">
    <property type="term" value="F:hydrolase activity, acting on glycosyl bonds"/>
    <property type="evidence" value="ECO:0007669"/>
    <property type="project" value="UniProtKB-KW"/>
</dbReference>
<comment type="caution">
    <text evidence="12">The sequence shown here is derived from an EMBL/GenBank/DDBJ whole genome shotgun (WGS) entry which is preliminary data.</text>
</comment>
<evidence type="ECO:0000256" key="3">
    <source>
        <dbReference type="ARBA" id="ARBA00006880"/>
    </source>
</evidence>
<dbReference type="STRING" id="1348657.M622_13355"/>
<dbReference type="PANTHER" id="PTHR33308">
    <property type="entry name" value="PEPTIDOGLYCAN HYDROLASE FLGJ"/>
    <property type="match status" value="1"/>
</dbReference>
<dbReference type="InterPro" id="IPR051056">
    <property type="entry name" value="Glycosyl_Hydrolase_73"/>
</dbReference>
<protein>
    <recommendedName>
        <fullName evidence="5">Peptidoglycan hydrolase FlgJ</fullName>
    </recommendedName>
    <alternativeName>
        <fullName evidence="10">Muramidase FlgJ</fullName>
    </alternativeName>
</protein>
<reference evidence="12 13" key="1">
    <citation type="submission" date="2013-06" db="EMBL/GenBank/DDBJ databases">
        <title>Draft genome sequence of Thauera terpenica.</title>
        <authorList>
            <person name="Liu B."/>
            <person name="Frostegard A.H."/>
            <person name="Shapleigh J.P."/>
        </authorList>
    </citation>
    <scope>NUCLEOTIDE SEQUENCE [LARGE SCALE GENOMIC DNA]</scope>
    <source>
        <strain evidence="12 13">58Eu</strain>
    </source>
</reference>
<keyword evidence="9" id="KW-0961">Cell wall biogenesis/degradation</keyword>
<comment type="similarity">
    <text evidence="3">In the N-terminal section; belongs to the FlgJ family.</text>
</comment>
<sequence>MTVGVQLNAFDPNSLRDLQRLTRTDGQANDTLRAAARQFEALFTQMMLKSMRDATPSNSMLDSEQTRMYQSLLDQQMALNLSQARGTGLADVIYRQLGGKDEGAGAIDALIPPGQGGGGFDLAGVARRPAVYAAIPGAASAASSAPLPDAKDGPAFDPDSGAYNVLLEARFRDAIQSARDAGGAVSAQARGFVAGVWPHALEASRRTGIPPAFMVAQAALETGWGEKQLRHADGSPSYNLFNIKAGSAWTGRTVDRAVTEYAGARAYTEASRFRSYSSYAESFRDYAQLMARSPRYAEVLGQTDASGFARGLQEAGYATDPQYADKLMRVIGGATLRNALATLG</sequence>
<feature type="domain" description="Mannosyl-glycoprotein endo-beta-N-acetylglucosamidase-like" evidence="11">
    <location>
        <begin position="180"/>
        <end position="335"/>
    </location>
</feature>
<evidence type="ECO:0000256" key="2">
    <source>
        <dbReference type="ARBA" id="ARBA00004418"/>
    </source>
</evidence>
<name>T0B0L2_9RHOO</name>
<dbReference type="EMBL" id="ATJV01000046">
    <property type="protein sequence ID" value="EPZ16368.1"/>
    <property type="molecule type" value="Genomic_DNA"/>
</dbReference>
<evidence type="ECO:0000259" key="11">
    <source>
        <dbReference type="SMART" id="SM00047"/>
    </source>
</evidence>
<keyword evidence="8" id="KW-0326">Glycosidase</keyword>
<dbReference type="RefSeq" id="WP_021248643.1">
    <property type="nucleotide sequence ID" value="NZ_ATJV01000046.1"/>
</dbReference>
<dbReference type="PATRIC" id="fig|1348657.5.peg.1210"/>
<dbReference type="GO" id="GO:0044780">
    <property type="term" value="P:bacterial-type flagellum assembly"/>
    <property type="evidence" value="ECO:0007669"/>
    <property type="project" value="InterPro"/>
</dbReference>